<feature type="region of interest" description="Disordered" evidence="2">
    <location>
        <begin position="22"/>
        <end position="47"/>
    </location>
</feature>
<evidence type="ECO:0000256" key="3">
    <source>
        <dbReference type="SAM" id="SignalP"/>
    </source>
</evidence>
<sequence length="191" mass="20853">MKKLMLATLCASTLVLGACAKKPESAQHNDSQAQQQSAPATPTYSQDNVADIKADLKALQELSNKKAQEGVKFQEEAVAAEKSGKEDQIQAIVGKMKSFVDGFNTELTSLTLKSAEVNSLRIKMVESNNYGLELAQESIAKTPDEKKMTDLQKKVNDVQQQMLDIMQKLQAKVGNLQQAASEAHTTPKTEK</sequence>
<accession>A0ABU6DPY9</accession>
<evidence type="ECO:0000313" key="4">
    <source>
        <dbReference type="EMBL" id="MEB5475934.1"/>
    </source>
</evidence>
<evidence type="ECO:0000313" key="5">
    <source>
        <dbReference type="Proteomes" id="UP001339883"/>
    </source>
</evidence>
<evidence type="ECO:0008006" key="6">
    <source>
        <dbReference type="Google" id="ProtNLM"/>
    </source>
</evidence>
<proteinExistence type="predicted"/>
<keyword evidence="5" id="KW-1185">Reference proteome</keyword>
<feature type="signal peptide" evidence="3">
    <location>
        <begin position="1"/>
        <end position="20"/>
    </location>
</feature>
<feature type="coiled-coil region" evidence="1">
    <location>
        <begin position="148"/>
        <end position="186"/>
    </location>
</feature>
<organism evidence="4 5">
    <name type="scientific">Acinetobacter pollinis</name>
    <dbReference type="NCBI Taxonomy" id="2605270"/>
    <lineage>
        <taxon>Bacteria</taxon>
        <taxon>Pseudomonadati</taxon>
        <taxon>Pseudomonadota</taxon>
        <taxon>Gammaproteobacteria</taxon>
        <taxon>Moraxellales</taxon>
        <taxon>Moraxellaceae</taxon>
        <taxon>Acinetobacter</taxon>
    </lineage>
</organism>
<evidence type="ECO:0000256" key="1">
    <source>
        <dbReference type="SAM" id="Coils"/>
    </source>
</evidence>
<feature type="chain" id="PRO_5046197489" description="Lipoprotein" evidence="3">
    <location>
        <begin position="21"/>
        <end position="191"/>
    </location>
</feature>
<dbReference type="RefSeq" id="WP_277094432.1">
    <property type="nucleotide sequence ID" value="NZ_VTDN01000002.1"/>
</dbReference>
<name>A0ABU6DPY9_9GAMM</name>
<feature type="compositionally biased region" description="Low complexity" evidence="2">
    <location>
        <begin position="31"/>
        <end position="43"/>
    </location>
</feature>
<dbReference type="PROSITE" id="PS51257">
    <property type="entry name" value="PROKAR_LIPOPROTEIN"/>
    <property type="match status" value="1"/>
</dbReference>
<evidence type="ECO:0000256" key="2">
    <source>
        <dbReference type="SAM" id="MobiDB-lite"/>
    </source>
</evidence>
<comment type="caution">
    <text evidence="4">The sequence shown here is derived from an EMBL/GenBank/DDBJ whole genome shotgun (WGS) entry which is preliminary data.</text>
</comment>
<reference evidence="4 5" key="1">
    <citation type="submission" date="2019-08" db="EMBL/GenBank/DDBJ databases">
        <title>Five species of Acinetobacter isolated from floral nectar and animal pollinators.</title>
        <authorList>
            <person name="Hendry T.A."/>
        </authorList>
    </citation>
    <scope>NUCLEOTIDE SEQUENCE [LARGE SCALE GENOMIC DNA]</scope>
    <source>
        <strain evidence="4 5">MD18.27</strain>
    </source>
</reference>
<dbReference type="Proteomes" id="UP001339883">
    <property type="component" value="Unassembled WGS sequence"/>
</dbReference>
<dbReference type="EMBL" id="VTDN01000002">
    <property type="protein sequence ID" value="MEB5475934.1"/>
    <property type="molecule type" value="Genomic_DNA"/>
</dbReference>
<keyword evidence="1" id="KW-0175">Coiled coil</keyword>
<keyword evidence="3" id="KW-0732">Signal</keyword>
<protein>
    <recommendedName>
        <fullName evidence="6">Lipoprotein</fullName>
    </recommendedName>
</protein>
<gene>
    <name evidence="4" type="ORF">I2F25_02470</name>
</gene>